<organism evidence="1 2">
    <name type="scientific">Dovyalis caffra</name>
    <dbReference type="NCBI Taxonomy" id="77055"/>
    <lineage>
        <taxon>Eukaryota</taxon>
        <taxon>Viridiplantae</taxon>
        <taxon>Streptophyta</taxon>
        <taxon>Embryophyta</taxon>
        <taxon>Tracheophyta</taxon>
        <taxon>Spermatophyta</taxon>
        <taxon>Magnoliopsida</taxon>
        <taxon>eudicotyledons</taxon>
        <taxon>Gunneridae</taxon>
        <taxon>Pentapetalae</taxon>
        <taxon>rosids</taxon>
        <taxon>fabids</taxon>
        <taxon>Malpighiales</taxon>
        <taxon>Salicaceae</taxon>
        <taxon>Flacourtieae</taxon>
        <taxon>Dovyalis</taxon>
    </lineage>
</organism>
<gene>
    <name evidence="1" type="ORF">DCAF_LOCUS25560</name>
</gene>
<comment type="caution">
    <text evidence="1">The sequence shown here is derived from an EMBL/GenBank/DDBJ whole genome shotgun (WGS) entry which is preliminary data.</text>
</comment>
<sequence length="67" mass="7988">MNIPIPHVETYDDRHMKVEDPQGLNIEELQKLEKLIEESLCRVLEKKVRASLVGEELIKENRRLKRH</sequence>
<feature type="non-terminal residue" evidence="1">
    <location>
        <position position="67"/>
    </location>
</feature>
<dbReference type="Proteomes" id="UP001314170">
    <property type="component" value="Unassembled WGS sequence"/>
</dbReference>
<name>A0AAV1SQH8_9ROSI</name>
<proteinExistence type="predicted"/>
<dbReference type="EMBL" id="CAWUPB010001195">
    <property type="protein sequence ID" value="CAK7355228.1"/>
    <property type="molecule type" value="Genomic_DNA"/>
</dbReference>
<protein>
    <submittedName>
        <fullName evidence="1">Uncharacterized protein</fullName>
    </submittedName>
</protein>
<accession>A0AAV1SQH8</accession>
<evidence type="ECO:0000313" key="1">
    <source>
        <dbReference type="EMBL" id="CAK7355228.1"/>
    </source>
</evidence>
<evidence type="ECO:0000313" key="2">
    <source>
        <dbReference type="Proteomes" id="UP001314170"/>
    </source>
</evidence>
<reference evidence="1 2" key="1">
    <citation type="submission" date="2024-01" db="EMBL/GenBank/DDBJ databases">
        <authorList>
            <person name="Waweru B."/>
        </authorList>
    </citation>
    <scope>NUCLEOTIDE SEQUENCE [LARGE SCALE GENOMIC DNA]</scope>
</reference>
<dbReference type="AlphaFoldDB" id="A0AAV1SQH8"/>
<keyword evidence="2" id="KW-1185">Reference proteome</keyword>